<keyword evidence="1" id="KW-0732">Signal</keyword>
<feature type="chain" id="PRO_5046427269" description="Peptidase" evidence="1">
    <location>
        <begin position="28"/>
        <end position="101"/>
    </location>
</feature>
<reference evidence="2 3" key="3">
    <citation type="submission" date="2022-01" db="EMBL/GenBank/DDBJ databases">
        <authorList>
            <person name="Zhou L.Y."/>
        </authorList>
    </citation>
    <scope>NUCLEOTIDE SEQUENCE [LARGE SCALE GENOMIC DNA]</scope>
    <source>
        <strain evidence="2 3">TLK-CK17</strain>
    </source>
</reference>
<organism evidence="2 3">
    <name type="scientific">Marilutibacter chinensis</name>
    <dbReference type="NCBI Taxonomy" id="2912247"/>
    <lineage>
        <taxon>Bacteria</taxon>
        <taxon>Pseudomonadati</taxon>
        <taxon>Pseudomonadota</taxon>
        <taxon>Gammaproteobacteria</taxon>
        <taxon>Lysobacterales</taxon>
        <taxon>Lysobacteraceae</taxon>
        <taxon>Marilutibacter</taxon>
    </lineage>
</organism>
<proteinExistence type="predicted"/>
<evidence type="ECO:0008006" key="4">
    <source>
        <dbReference type="Google" id="ProtNLM"/>
    </source>
</evidence>
<dbReference type="PROSITE" id="PS51257">
    <property type="entry name" value="PROKAR_LIPOPROTEIN"/>
    <property type="match status" value="1"/>
</dbReference>
<reference evidence="2 3" key="2">
    <citation type="submission" date="2022-01" db="EMBL/GenBank/DDBJ databases">
        <title>Lysobacter chinensis sp. nov., a bacterium isolated from cow dung compost.</title>
        <authorList>
            <person name="Liu Y."/>
        </authorList>
    </citation>
    <scope>NUCLEOTIDE SEQUENCE [LARGE SCALE GENOMIC DNA]</scope>
    <source>
        <strain evidence="2 3">TLK-CK17</strain>
    </source>
</reference>
<keyword evidence="3" id="KW-1185">Reference proteome</keyword>
<gene>
    <name evidence="2" type="ORF">L3V18_17830</name>
</gene>
<reference evidence="3" key="1">
    <citation type="submission" date="2022-01" db="EMBL/GenBank/DDBJ databases">
        <title>Lysobacter chinensis sp. nov., a bacterium isolated from cow dung compost.</title>
        <authorList>
            <person name="Zhou L.Y."/>
        </authorList>
    </citation>
    <scope>NUCLEOTIDE SEQUENCE [LARGE SCALE GENOMIC DNA]</scope>
    <source>
        <strain evidence="3">TLK-CK17</strain>
    </source>
</reference>
<dbReference type="EMBL" id="JAKJPO010000019">
    <property type="protein sequence ID" value="MCF7223624.1"/>
    <property type="molecule type" value="Genomic_DNA"/>
</dbReference>
<comment type="caution">
    <text evidence="2">The sequence shown here is derived from an EMBL/GenBank/DDBJ whole genome shotgun (WGS) entry which is preliminary data.</text>
</comment>
<dbReference type="RefSeq" id="WP_237056752.1">
    <property type="nucleotide sequence ID" value="NZ_JAKJPO010000019.1"/>
</dbReference>
<dbReference type="Proteomes" id="UP001430796">
    <property type="component" value="Unassembled WGS sequence"/>
</dbReference>
<evidence type="ECO:0000313" key="3">
    <source>
        <dbReference type="Proteomes" id="UP001430796"/>
    </source>
</evidence>
<sequence length="101" mass="10402">MNIRIREYPNRVCVIAALSLTIIAGCAAPPPAGPVPGSDRDAHGCIGSAGYSWCERSGQCERPWELAAKEGFDNSVEAFDNYCSAPATGNEANAGAESGGG</sequence>
<evidence type="ECO:0000256" key="1">
    <source>
        <dbReference type="SAM" id="SignalP"/>
    </source>
</evidence>
<name>A0ABS9HZQ9_9GAMM</name>
<evidence type="ECO:0000313" key="2">
    <source>
        <dbReference type="EMBL" id="MCF7223624.1"/>
    </source>
</evidence>
<protein>
    <recommendedName>
        <fullName evidence="4">Peptidase</fullName>
    </recommendedName>
</protein>
<accession>A0ABS9HZQ9</accession>
<feature type="signal peptide" evidence="1">
    <location>
        <begin position="1"/>
        <end position="27"/>
    </location>
</feature>